<feature type="region of interest" description="Disordered" evidence="1">
    <location>
        <begin position="144"/>
        <end position="175"/>
    </location>
</feature>
<proteinExistence type="predicted"/>
<keyword evidence="2" id="KW-1133">Transmembrane helix</keyword>
<sequence length="248" mass="28424">MKLMSTYGSPIPLRDAKEKRRRVDGEVKTFKYTETFENHYRYRHAVDDHNNLRHSDISLEETWVTHRWENRAFAFILAITEVNAYLAMRYFVWRCGDKSFTVQQHVVTPKIYDAPSPPLSHTAQVTKRKNAPFNARVSKSLKMTVEDSTDKGGKTSDSEKSGMANFSASGQKEKDAPIVQKKKNLATKRLLTVPLFLKFVAVLLIKFVTDLVVFPALLLYRLAHNMKGKLMILFRKDSTSLNGEKPPS</sequence>
<evidence type="ECO:0000256" key="1">
    <source>
        <dbReference type="SAM" id="MobiDB-lite"/>
    </source>
</evidence>
<evidence type="ECO:0000313" key="5">
    <source>
        <dbReference type="Proteomes" id="UP000693970"/>
    </source>
</evidence>
<dbReference type="Proteomes" id="UP000693970">
    <property type="component" value="Unassembled WGS sequence"/>
</dbReference>
<feature type="compositionally biased region" description="Basic and acidic residues" evidence="1">
    <location>
        <begin position="144"/>
        <end position="160"/>
    </location>
</feature>
<keyword evidence="2" id="KW-0812">Transmembrane</keyword>
<comment type="caution">
    <text evidence="4">The sequence shown here is derived from an EMBL/GenBank/DDBJ whole genome shotgun (WGS) entry which is preliminary data.</text>
</comment>
<reference evidence="4" key="2">
    <citation type="submission" date="2021-04" db="EMBL/GenBank/DDBJ databases">
        <authorList>
            <person name="Podell S."/>
        </authorList>
    </citation>
    <scope>NUCLEOTIDE SEQUENCE</scope>
    <source>
        <strain evidence="4">Hildebrandi</strain>
    </source>
</reference>
<accession>A0A9K3PL91</accession>
<reference evidence="4" key="1">
    <citation type="journal article" date="2021" name="Sci. Rep.">
        <title>Diploid genomic architecture of Nitzschia inconspicua, an elite biomass production diatom.</title>
        <authorList>
            <person name="Oliver A."/>
            <person name="Podell S."/>
            <person name="Pinowska A."/>
            <person name="Traller J.C."/>
            <person name="Smith S.R."/>
            <person name="McClure R."/>
            <person name="Beliaev A."/>
            <person name="Bohutskyi P."/>
            <person name="Hill E.A."/>
            <person name="Rabines A."/>
            <person name="Zheng H."/>
            <person name="Allen L.Z."/>
            <person name="Kuo A."/>
            <person name="Grigoriev I.V."/>
            <person name="Allen A.E."/>
            <person name="Hazlebeck D."/>
            <person name="Allen E.E."/>
        </authorList>
    </citation>
    <scope>NUCLEOTIDE SEQUENCE</scope>
    <source>
        <strain evidence="4">Hildebrandi</strain>
    </source>
</reference>
<evidence type="ECO:0000313" key="4">
    <source>
        <dbReference type="EMBL" id="KAG7350891.1"/>
    </source>
</evidence>
<keyword evidence="2" id="KW-0472">Membrane</keyword>
<organism evidence="4 5">
    <name type="scientific">Nitzschia inconspicua</name>
    <dbReference type="NCBI Taxonomy" id="303405"/>
    <lineage>
        <taxon>Eukaryota</taxon>
        <taxon>Sar</taxon>
        <taxon>Stramenopiles</taxon>
        <taxon>Ochrophyta</taxon>
        <taxon>Bacillariophyta</taxon>
        <taxon>Bacillariophyceae</taxon>
        <taxon>Bacillariophycidae</taxon>
        <taxon>Bacillariales</taxon>
        <taxon>Bacillariaceae</taxon>
        <taxon>Nitzschia</taxon>
    </lineage>
</organism>
<dbReference type="InterPro" id="IPR029526">
    <property type="entry name" value="PGBD"/>
</dbReference>
<evidence type="ECO:0000259" key="3">
    <source>
        <dbReference type="Pfam" id="PF13843"/>
    </source>
</evidence>
<dbReference type="AlphaFoldDB" id="A0A9K3PL91"/>
<protein>
    <submittedName>
        <fullName evidence="4">Transposase IS4</fullName>
    </submittedName>
</protein>
<dbReference type="EMBL" id="JAGRRH010000018">
    <property type="protein sequence ID" value="KAG7350891.1"/>
    <property type="molecule type" value="Genomic_DNA"/>
</dbReference>
<name>A0A9K3PL91_9STRA</name>
<evidence type="ECO:0000256" key="2">
    <source>
        <dbReference type="SAM" id="Phobius"/>
    </source>
</evidence>
<feature type="domain" description="PiggyBac transposable element-derived protein" evidence="3">
    <location>
        <begin position="1"/>
        <end position="85"/>
    </location>
</feature>
<gene>
    <name evidence="4" type="ORF">IV203_010251</name>
</gene>
<keyword evidence="5" id="KW-1185">Reference proteome</keyword>
<dbReference type="OrthoDB" id="48987at2759"/>
<feature type="transmembrane region" description="Helical" evidence="2">
    <location>
        <begin position="195"/>
        <end position="220"/>
    </location>
</feature>
<dbReference type="Pfam" id="PF13843">
    <property type="entry name" value="DDE_Tnp_1_7"/>
    <property type="match status" value="1"/>
</dbReference>